<organism evidence="21 22">
    <name type="scientific">Salvia divinorum</name>
    <name type="common">Maria pastora</name>
    <name type="synonym">Diviner's sage</name>
    <dbReference type="NCBI Taxonomy" id="28513"/>
    <lineage>
        <taxon>Eukaryota</taxon>
        <taxon>Viridiplantae</taxon>
        <taxon>Streptophyta</taxon>
        <taxon>Embryophyta</taxon>
        <taxon>Tracheophyta</taxon>
        <taxon>Spermatophyta</taxon>
        <taxon>Magnoliopsida</taxon>
        <taxon>eudicotyledons</taxon>
        <taxon>Gunneridae</taxon>
        <taxon>Pentapetalae</taxon>
        <taxon>asterids</taxon>
        <taxon>lamiids</taxon>
        <taxon>Lamiales</taxon>
        <taxon>Lamiaceae</taxon>
        <taxon>Nepetoideae</taxon>
        <taxon>Mentheae</taxon>
        <taxon>Salviinae</taxon>
        <taxon>Salvia</taxon>
        <taxon>Salvia subgen. Calosphace</taxon>
    </lineage>
</organism>
<dbReference type="PROSITE" id="PS51473">
    <property type="entry name" value="GNK2"/>
    <property type="match status" value="2"/>
</dbReference>
<protein>
    <submittedName>
        <fullName evidence="21">Non-specific serine/threonine protein kinase</fullName>
        <ecNumber evidence="21">2.7.11.1</ecNumber>
    </submittedName>
</protein>
<dbReference type="AlphaFoldDB" id="A0ABD1HLD7"/>
<feature type="domain" description="Gnk2-homologous" evidence="20">
    <location>
        <begin position="126"/>
        <end position="231"/>
    </location>
</feature>
<evidence type="ECO:0000256" key="8">
    <source>
        <dbReference type="ARBA" id="ARBA00022777"/>
    </source>
</evidence>
<evidence type="ECO:0000256" key="4">
    <source>
        <dbReference type="ARBA" id="ARBA00022692"/>
    </source>
</evidence>
<dbReference type="EMBL" id="JBEAFC010000005">
    <property type="protein sequence ID" value="KAL1556338.1"/>
    <property type="molecule type" value="Genomic_DNA"/>
</dbReference>
<keyword evidence="3 21" id="KW-0808">Transferase</keyword>
<dbReference type="PROSITE" id="PS50011">
    <property type="entry name" value="PROTEIN_KINASE_DOM"/>
    <property type="match status" value="1"/>
</dbReference>
<evidence type="ECO:0000256" key="1">
    <source>
        <dbReference type="ARBA" id="ARBA00004167"/>
    </source>
</evidence>
<dbReference type="PROSITE" id="PS00107">
    <property type="entry name" value="PROTEIN_KINASE_ATP"/>
    <property type="match status" value="1"/>
</dbReference>
<feature type="transmembrane region" description="Helical" evidence="17">
    <location>
        <begin position="259"/>
        <end position="278"/>
    </location>
</feature>
<comment type="catalytic activity">
    <reaction evidence="15">
        <text>L-threonyl-[protein] + ATP = O-phospho-L-threonyl-[protein] + ADP + H(+)</text>
        <dbReference type="Rhea" id="RHEA:46608"/>
        <dbReference type="Rhea" id="RHEA-COMP:11060"/>
        <dbReference type="Rhea" id="RHEA-COMP:11605"/>
        <dbReference type="ChEBI" id="CHEBI:15378"/>
        <dbReference type="ChEBI" id="CHEBI:30013"/>
        <dbReference type="ChEBI" id="CHEBI:30616"/>
        <dbReference type="ChEBI" id="CHEBI:61977"/>
        <dbReference type="ChEBI" id="CHEBI:456216"/>
    </reaction>
</comment>
<dbReference type="SMART" id="SM00220">
    <property type="entry name" value="S_TKc"/>
    <property type="match status" value="1"/>
</dbReference>
<evidence type="ECO:0000256" key="14">
    <source>
        <dbReference type="ARBA" id="ARBA00047558"/>
    </source>
</evidence>
<dbReference type="PANTHER" id="PTHR27002">
    <property type="entry name" value="RECEPTOR-LIKE SERINE/THREONINE-PROTEIN KINASE SD1-8"/>
    <property type="match status" value="1"/>
</dbReference>
<evidence type="ECO:0000256" key="10">
    <source>
        <dbReference type="ARBA" id="ARBA00022989"/>
    </source>
</evidence>
<dbReference type="GO" id="GO:0005524">
    <property type="term" value="F:ATP binding"/>
    <property type="evidence" value="ECO:0007669"/>
    <property type="project" value="UniProtKB-UniRule"/>
</dbReference>
<dbReference type="InterPro" id="IPR011009">
    <property type="entry name" value="Kinase-like_dom_sf"/>
</dbReference>
<evidence type="ECO:0000256" key="16">
    <source>
        <dbReference type="PROSITE-ProRule" id="PRU10141"/>
    </source>
</evidence>
<evidence type="ECO:0000256" key="12">
    <source>
        <dbReference type="ARBA" id="ARBA00023170"/>
    </source>
</evidence>
<keyword evidence="10 17" id="KW-1133">Transmembrane helix</keyword>
<feature type="binding site" evidence="16">
    <location>
        <position position="355"/>
    </location>
    <ligand>
        <name>ATP</name>
        <dbReference type="ChEBI" id="CHEBI:30616"/>
    </ligand>
</feature>
<sequence length="648" mass="72206">MTTWSRICSLIILALLADTVTAAIYGCFGDNYTTNGAYSTHLNSLILSLPRKIQHNGFYSSTAGQAYATALCRTDFQLEACRSCLQEAAMELLLSLCPNRRQGIQFKDTCTLRYSDKSLSGGVGADTYTIFQKSSETVQIPEQFNQELRGLLRDLRAQAAAGGSLMKIAAGNATAEGFQMIFALVQCAPDMLPSSCESCLIQSERFLCCGNNTWVVVYNPGCSLQYNLLPIYNISRIEEVRDIISHLPPPPGNRDIVETIISILVPMALLLACVGRYVKKRFKKKTNQLILQGSNVEELEDVSAEDVSDEESLLYDFEELVAATDNFSSSNKLGQGGFGAVYKGILRSGLQIAVKRLSRNSGQGELEFKNEVVLMAKLEHRNLVRLLGFSQQGLERLLVYEFVQNGSLDSFIFDPVKRLLISWESRYNIIKGIAKGLVYLHEGSPMRIIHRDLKASNVLLDGDKTPKISDFGMARLFRDDQTRSNTCRIVGTYGYMAPEYAQYGDFSIKSDVFSFGVLVLEIISGQSTSSFKNVENGEKIAYMLSYAWRNWFAGRAKKLIDPTLMSSSTSLRDMMRCIHIGLLCVQKHARDRPTMASVLVMLHSFTVTLPMPLQPAFFVPGDAEHMRRSLEIKELSKNEASITALYPR</sequence>
<dbReference type="GO" id="GO:0016020">
    <property type="term" value="C:membrane"/>
    <property type="evidence" value="ECO:0007669"/>
    <property type="project" value="UniProtKB-SubCell"/>
</dbReference>
<keyword evidence="22" id="KW-1185">Reference proteome</keyword>
<evidence type="ECO:0000256" key="9">
    <source>
        <dbReference type="ARBA" id="ARBA00022840"/>
    </source>
</evidence>
<dbReference type="Gene3D" id="3.30.430.20">
    <property type="entry name" value="Gnk2 domain, C-X8-C-X2-C motif"/>
    <property type="match status" value="2"/>
</dbReference>
<dbReference type="InterPro" id="IPR002902">
    <property type="entry name" value="GNK2"/>
</dbReference>
<evidence type="ECO:0000256" key="15">
    <source>
        <dbReference type="ARBA" id="ARBA00047951"/>
    </source>
</evidence>
<dbReference type="InterPro" id="IPR001245">
    <property type="entry name" value="Ser-Thr/Tyr_kinase_cat_dom"/>
</dbReference>
<evidence type="ECO:0000313" key="22">
    <source>
        <dbReference type="Proteomes" id="UP001567538"/>
    </source>
</evidence>
<dbReference type="InterPro" id="IPR000719">
    <property type="entry name" value="Prot_kinase_dom"/>
</dbReference>
<evidence type="ECO:0000256" key="2">
    <source>
        <dbReference type="ARBA" id="ARBA00022527"/>
    </source>
</evidence>
<comment type="subcellular location">
    <subcellularLocation>
        <location evidence="1">Membrane</location>
        <topology evidence="1">Single-pass membrane protein</topology>
    </subcellularLocation>
</comment>
<evidence type="ECO:0000259" key="19">
    <source>
        <dbReference type="PROSITE" id="PS50011"/>
    </source>
</evidence>
<dbReference type="InterPro" id="IPR038408">
    <property type="entry name" value="GNK2_sf"/>
</dbReference>
<feature type="domain" description="Gnk2-homologous" evidence="20">
    <location>
        <begin position="20"/>
        <end position="119"/>
    </location>
</feature>
<evidence type="ECO:0000259" key="20">
    <source>
        <dbReference type="PROSITE" id="PS51473"/>
    </source>
</evidence>
<keyword evidence="12" id="KW-0675">Receptor</keyword>
<proteinExistence type="predicted"/>
<evidence type="ECO:0000256" key="17">
    <source>
        <dbReference type="SAM" id="Phobius"/>
    </source>
</evidence>
<dbReference type="Gene3D" id="3.30.200.20">
    <property type="entry name" value="Phosphorylase Kinase, domain 1"/>
    <property type="match status" value="1"/>
</dbReference>
<dbReference type="Proteomes" id="UP001567538">
    <property type="component" value="Unassembled WGS sequence"/>
</dbReference>
<dbReference type="Gene3D" id="1.10.510.10">
    <property type="entry name" value="Transferase(Phosphotransferase) domain 1"/>
    <property type="match status" value="1"/>
</dbReference>
<evidence type="ECO:0000256" key="3">
    <source>
        <dbReference type="ARBA" id="ARBA00022679"/>
    </source>
</evidence>
<evidence type="ECO:0000256" key="6">
    <source>
        <dbReference type="ARBA" id="ARBA00022737"/>
    </source>
</evidence>
<reference evidence="21 22" key="1">
    <citation type="submission" date="2024-06" db="EMBL/GenBank/DDBJ databases">
        <title>A chromosome level genome sequence of Diviner's sage (Salvia divinorum).</title>
        <authorList>
            <person name="Ford S.A."/>
            <person name="Ro D.-K."/>
            <person name="Ness R.W."/>
            <person name="Phillips M.A."/>
        </authorList>
    </citation>
    <scope>NUCLEOTIDE SEQUENCE [LARGE SCALE GENOMIC DNA]</scope>
    <source>
        <strain evidence="21">SAF-2024a</strain>
        <tissue evidence="21">Leaf</tissue>
    </source>
</reference>
<keyword evidence="6" id="KW-0677">Repeat</keyword>
<feature type="signal peptide" evidence="18">
    <location>
        <begin position="1"/>
        <end position="22"/>
    </location>
</feature>
<dbReference type="FunFam" id="1.10.510.10:FF:000129">
    <property type="entry name" value="cysteine-rich receptor-like protein kinase 10"/>
    <property type="match status" value="1"/>
</dbReference>
<dbReference type="Pfam" id="PF01657">
    <property type="entry name" value="Stress-antifung"/>
    <property type="match status" value="2"/>
</dbReference>
<evidence type="ECO:0000256" key="5">
    <source>
        <dbReference type="ARBA" id="ARBA00022729"/>
    </source>
</evidence>
<feature type="domain" description="Protein kinase" evidence="19">
    <location>
        <begin position="327"/>
        <end position="606"/>
    </location>
</feature>
<feature type="chain" id="PRO_5044798806" evidence="18">
    <location>
        <begin position="23"/>
        <end position="648"/>
    </location>
</feature>
<evidence type="ECO:0000256" key="11">
    <source>
        <dbReference type="ARBA" id="ARBA00023136"/>
    </source>
</evidence>
<keyword evidence="7 16" id="KW-0547">Nucleotide-binding</keyword>
<comment type="catalytic activity">
    <reaction evidence="14">
        <text>L-seryl-[protein] + ATP = O-phospho-L-seryl-[protein] + ADP + H(+)</text>
        <dbReference type="Rhea" id="RHEA:17989"/>
        <dbReference type="Rhea" id="RHEA-COMP:9863"/>
        <dbReference type="Rhea" id="RHEA-COMP:11604"/>
        <dbReference type="ChEBI" id="CHEBI:15378"/>
        <dbReference type="ChEBI" id="CHEBI:29999"/>
        <dbReference type="ChEBI" id="CHEBI:30616"/>
        <dbReference type="ChEBI" id="CHEBI:83421"/>
        <dbReference type="ChEBI" id="CHEBI:456216"/>
    </reaction>
</comment>
<evidence type="ECO:0000256" key="13">
    <source>
        <dbReference type="ARBA" id="ARBA00023180"/>
    </source>
</evidence>
<dbReference type="CDD" id="cd14066">
    <property type="entry name" value="STKc_IRAK"/>
    <property type="match status" value="1"/>
</dbReference>
<dbReference type="PANTHER" id="PTHR27002:SF1074">
    <property type="entry name" value="CYSTEINE-RICH RECEPTOR-KINASE-LIKE PROTEIN"/>
    <property type="match status" value="1"/>
</dbReference>
<evidence type="ECO:0000256" key="7">
    <source>
        <dbReference type="ARBA" id="ARBA00022741"/>
    </source>
</evidence>
<dbReference type="Pfam" id="PF07714">
    <property type="entry name" value="PK_Tyr_Ser-Thr"/>
    <property type="match status" value="1"/>
</dbReference>
<dbReference type="GO" id="GO:0004674">
    <property type="term" value="F:protein serine/threonine kinase activity"/>
    <property type="evidence" value="ECO:0007669"/>
    <property type="project" value="UniProtKB-KW"/>
</dbReference>
<accession>A0ABD1HLD7</accession>
<keyword evidence="5 18" id="KW-0732">Signal</keyword>
<keyword evidence="8 21" id="KW-0418">Kinase</keyword>
<gene>
    <name evidence="21" type="ORF">AAHA92_11981</name>
</gene>
<comment type="caution">
    <text evidence="21">The sequence shown here is derived from an EMBL/GenBank/DDBJ whole genome shotgun (WGS) entry which is preliminary data.</text>
</comment>
<dbReference type="PROSITE" id="PS00108">
    <property type="entry name" value="PROTEIN_KINASE_ST"/>
    <property type="match status" value="1"/>
</dbReference>
<name>A0ABD1HLD7_SALDI</name>
<keyword evidence="13" id="KW-0325">Glycoprotein</keyword>
<keyword evidence="11 17" id="KW-0472">Membrane</keyword>
<evidence type="ECO:0000313" key="21">
    <source>
        <dbReference type="EMBL" id="KAL1556338.1"/>
    </source>
</evidence>
<keyword evidence="2 21" id="KW-0723">Serine/threonine-protein kinase</keyword>
<dbReference type="SUPFAM" id="SSF56112">
    <property type="entry name" value="Protein kinase-like (PK-like)"/>
    <property type="match status" value="1"/>
</dbReference>
<dbReference type="InterPro" id="IPR017441">
    <property type="entry name" value="Protein_kinase_ATP_BS"/>
</dbReference>
<dbReference type="InterPro" id="IPR008271">
    <property type="entry name" value="Ser/Thr_kinase_AS"/>
</dbReference>
<keyword evidence="4 17" id="KW-0812">Transmembrane</keyword>
<keyword evidence="9 16" id="KW-0067">ATP-binding</keyword>
<evidence type="ECO:0000256" key="18">
    <source>
        <dbReference type="SAM" id="SignalP"/>
    </source>
</evidence>
<dbReference type="EC" id="2.7.11.1" evidence="21"/>
<dbReference type="FunFam" id="3.30.200.20:FF:000142">
    <property type="entry name" value="Cysteine-rich receptor-like protein kinase 10"/>
    <property type="match status" value="1"/>
</dbReference>
<dbReference type="GO" id="GO:0006950">
    <property type="term" value="P:response to stress"/>
    <property type="evidence" value="ECO:0007669"/>
    <property type="project" value="UniProtKB-ARBA"/>
</dbReference>
<dbReference type="CDD" id="cd23509">
    <property type="entry name" value="Gnk2-like"/>
    <property type="match status" value="2"/>
</dbReference>